<sequence length="587" mass="65964">MDSSSRRSLELKLMGCKGLQAFNFFQKLKVFAVVSLTSDTPGDKHHHPLHQQQQRTKTDAEGDKDPEWNQEMRFDLDGVGGEDCDHLYLHIDLRYEFFGDKSLGEVRVPLTDLVCDSTTGLGEHGENCGVARFVSYEVRTHEKKPNGVITFSYKVVNPLHDGVGGSATATATATTTTTYGYIDGYTVVNPVDDHHHHSNHDQNTIAAAAAAAGYSTVNHVNGDLLHQQQNQNQNQNQNQHHHHHHQSDHDQHLQSPYGRPDQEFSYHYSAVESTAYGIQYPSLETPPYLPTPAGEGYMSYSRFDHHQFQYPPPPPPFHPPPELTRISSHPFPPPQPPPPELTRIHSDPFPPPQPPLHHHHHHHHHVAHGAVYPPPPTGDLYEQSYGVQIEQALASMTKAKSLALNLKSKISDIRAQMTIFSLLYLDKRSLLGSIRPNKLRAFLSHHQKPQQEPSNGGEDQYQISNQANMVLSSISNIVQDATVANHVHTGYLEEATVAAKQEEEEEDLPQALLEELEFEDPDAGKSVIEMVRDSKEVEEGEDSRLEDRIDEVAELFITRFHHQMRMQKQDSFKSLSIHPPPGPPLPS</sequence>
<dbReference type="Proteomes" id="UP000626092">
    <property type="component" value="Unassembled WGS sequence"/>
</dbReference>
<feature type="compositionally biased region" description="Basic and acidic residues" evidence="1">
    <location>
        <begin position="56"/>
        <end position="66"/>
    </location>
</feature>
<feature type="region of interest" description="Disordered" evidence="1">
    <location>
        <begin position="40"/>
        <end position="66"/>
    </location>
</feature>
<dbReference type="CDD" id="cd04051">
    <property type="entry name" value="C2_SRC2_like"/>
    <property type="match status" value="1"/>
</dbReference>
<keyword evidence="4" id="KW-1185">Reference proteome</keyword>
<dbReference type="SMART" id="SM00239">
    <property type="entry name" value="C2"/>
    <property type="match status" value="1"/>
</dbReference>
<feature type="compositionally biased region" description="Basic residues" evidence="1">
    <location>
        <begin position="356"/>
        <end position="367"/>
    </location>
</feature>
<dbReference type="InterPro" id="IPR035892">
    <property type="entry name" value="C2_domain_sf"/>
</dbReference>
<comment type="caution">
    <text evidence="3">The sequence shown here is derived from an EMBL/GenBank/DDBJ whole genome shotgun (WGS) entry which is preliminary data.</text>
</comment>
<dbReference type="InterPro" id="IPR000008">
    <property type="entry name" value="C2_dom"/>
</dbReference>
<dbReference type="EMBL" id="WJXA01000008">
    <property type="protein sequence ID" value="KAF7136114.1"/>
    <property type="molecule type" value="Genomic_DNA"/>
</dbReference>
<feature type="region of interest" description="Disordered" evidence="1">
    <location>
        <begin position="230"/>
        <end position="262"/>
    </location>
</feature>
<proteinExistence type="predicted"/>
<feature type="compositionally biased region" description="Pro residues" evidence="1">
    <location>
        <begin position="330"/>
        <end position="340"/>
    </location>
</feature>
<gene>
    <name evidence="3" type="ORF">RHSIM_Rhsim08G0037500</name>
</gene>
<dbReference type="OrthoDB" id="1068731at2759"/>
<protein>
    <recommendedName>
        <fullName evidence="2">C2 domain-containing protein</fullName>
    </recommendedName>
</protein>
<evidence type="ECO:0000256" key="1">
    <source>
        <dbReference type="SAM" id="MobiDB-lite"/>
    </source>
</evidence>
<evidence type="ECO:0000259" key="2">
    <source>
        <dbReference type="PROSITE" id="PS50004"/>
    </source>
</evidence>
<dbReference type="PANTHER" id="PTHR32246">
    <property type="entry name" value="INGRESSION PROTEIN FIC1"/>
    <property type="match status" value="1"/>
</dbReference>
<dbReference type="InterPro" id="IPR044750">
    <property type="entry name" value="C2_SRC2/BAP"/>
</dbReference>
<accession>A0A834GIX1</accession>
<feature type="compositionally biased region" description="Pro residues" evidence="1">
    <location>
        <begin position="578"/>
        <end position="587"/>
    </location>
</feature>
<dbReference type="Pfam" id="PF05553">
    <property type="entry name" value="DUF761"/>
    <property type="match status" value="1"/>
</dbReference>
<dbReference type="PANTHER" id="PTHR32246:SF169">
    <property type="entry name" value="PROTEIN SRC2-LIKE"/>
    <property type="match status" value="1"/>
</dbReference>
<name>A0A834GIX1_RHOSS</name>
<dbReference type="InterPro" id="IPR008480">
    <property type="entry name" value="DUF761_pln"/>
</dbReference>
<dbReference type="Gene3D" id="2.60.40.150">
    <property type="entry name" value="C2 domain"/>
    <property type="match status" value="1"/>
</dbReference>
<evidence type="ECO:0000313" key="4">
    <source>
        <dbReference type="Proteomes" id="UP000626092"/>
    </source>
</evidence>
<dbReference type="PROSITE" id="PS50004">
    <property type="entry name" value="C2"/>
    <property type="match status" value="1"/>
</dbReference>
<organism evidence="3 4">
    <name type="scientific">Rhododendron simsii</name>
    <name type="common">Sims's rhododendron</name>
    <dbReference type="NCBI Taxonomy" id="118357"/>
    <lineage>
        <taxon>Eukaryota</taxon>
        <taxon>Viridiplantae</taxon>
        <taxon>Streptophyta</taxon>
        <taxon>Embryophyta</taxon>
        <taxon>Tracheophyta</taxon>
        <taxon>Spermatophyta</taxon>
        <taxon>Magnoliopsida</taxon>
        <taxon>eudicotyledons</taxon>
        <taxon>Gunneridae</taxon>
        <taxon>Pentapetalae</taxon>
        <taxon>asterids</taxon>
        <taxon>Ericales</taxon>
        <taxon>Ericaceae</taxon>
        <taxon>Ericoideae</taxon>
        <taxon>Rhodoreae</taxon>
        <taxon>Rhododendron</taxon>
    </lineage>
</organism>
<feature type="compositionally biased region" description="Pro residues" evidence="1">
    <location>
        <begin position="310"/>
        <end position="322"/>
    </location>
</feature>
<reference evidence="3" key="1">
    <citation type="submission" date="2019-11" db="EMBL/GenBank/DDBJ databases">
        <authorList>
            <person name="Liu Y."/>
            <person name="Hou J."/>
            <person name="Li T.-Q."/>
            <person name="Guan C.-H."/>
            <person name="Wu X."/>
            <person name="Wu H.-Z."/>
            <person name="Ling F."/>
            <person name="Zhang R."/>
            <person name="Shi X.-G."/>
            <person name="Ren J.-P."/>
            <person name="Chen E.-F."/>
            <person name="Sun J.-M."/>
        </authorList>
    </citation>
    <scope>NUCLEOTIDE SEQUENCE</scope>
    <source>
        <strain evidence="3">Adult_tree_wgs_1</strain>
        <tissue evidence="3">Leaves</tissue>
    </source>
</reference>
<evidence type="ECO:0000313" key="3">
    <source>
        <dbReference type="EMBL" id="KAF7136114.1"/>
    </source>
</evidence>
<dbReference type="SUPFAM" id="SSF49562">
    <property type="entry name" value="C2 domain (Calcium/lipid-binding domain, CaLB)"/>
    <property type="match status" value="1"/>
</dbReference>
<feature type="domain" description="C2" evidence="2">
    <location>
        <begin position="1"/>
        <end position="124"/>
    </location>
</feature>
<feature type="region of interest" description="Disordered" evidence="1">
    <location>
        <begin position="567"/>
        <end position="587"/>
    </location>
</feature>
<dbReference type="GO" id="GO:0006952">
    <property type="term" value="P:defense response"/>
    <property type="evidence" value="ECO:0007669"/>
    <property type="project" value="InterPro"/>
</dbReference>
<dbReference type="Pfam" id="PF00168">
    <property type="entry name" value="C2"/>
    <property type="match status" value="1"/>
</dbReference>
<dbReference type="AlphaFoldDB" id="A0A834GIX1"/>
<feature type="region of interest" description="Disordered" evidence="1">
    <location>
        <begin position="305"/>
        <end position="369"/>
    </location>
</feature>